<keyword evidence="2" id="KW-1185">Reference proteome</keyword>
<protein>
    <submittedName>
        <fullName evidence="1">Uncharacterized protein</fullName>
    </submittedName>
</protein>
<comment type="caution">
    <text evidence="1">The sequence shown here is derived from an EMBL/GenBank/DDBJ whole genome shotgun (WGS) entry which is preliminary data.</text>
</comment>
<name>A0A916S0R3_9HYPH</name>
<dbReference type="EMBL" id="BMHH01000001">
    <property type="protein sequence ID" value="GGA79463.1"/>
    <property type="molecule type" value="Genomic_DNA"/>
</dbReference>
<dbReference type="RefSeq" id="WP_188820817.1">
    <property type="nucleotide sequence ID" value="NZ_BMHH01000001.1"/>
</dbReference>
<dbReference type="Proteomes" id="UP000646478">
    <property type="component" value="Unassembled WGS sequence"/>
</dbReference>
<reference evidence="1" key="1">
    <citation type="journal article" date="2014" name="Int. J. Syst. Evol. Microbiol.">
        <title>Complete genome sequence of Corynebacterium casei LMG S-19264T (=DSM 44701T), isolated from a smear-ripened cheese.</title>
        <authorList>
            <consortium name="US DOE Joint Genome Institute (JGI-PGF)"/>
            <person name="Walter F."/>
            <person name="Albersmeier A."/>
            <person name="Kalinowski J."/>
            <person name="Ruckert C."/>
        </authorList>
    </citation>
    <scope>NUCLEOTIDE SEQUENCE</scope>
    <source>
        <strain evidence="1">CGMCC 1.15082</strain>
    </source>
</reference>
<organism evidence="1 2">
    <name type="scientific">Brucella endophytica</name>
    <dbReference type="NCBI Taxonomy" id="1963359"/>
    <lineage>
        <taxon>Bacteria</taxon>
        <taxon>Pseudomonadati</taxon>
        <taxon>Pseudomonadota</taxon>
        <taxon>Alphaproteobacteria</taxon>
        <taxon>Hyphomicrobiales</taxon>
        <taxon>Brucellaceae</taxon>
        <taxon>Brucella/Ochrobactrum group</taxon>
        <taxon>Brucella</taxon>
    </lineage>
</organism>
<dbReference type="AlphaFoldDB" id="A0A916S0R3"/>
<evidence type="ECO:0000313" key="2">
    <source>
        <dbReference type="Proteomes" id="UP000646478"/>
    </source>
</evidence>
<reference evidence="1" key="2">
    <citation type="submission" date="2020-09" db="EMBL/GenBank/DDBJ databases">
        <authorList>
            <person name="Sun Q."/>
            <person name="Zhou Y."/>
        </authorList>
    </citation>
    <scope>NUCLEOTIDE SEQUENCE</scope>
    <source>
        <strain evidence="1">CGMCC 1.15082</strain>
    </source>
</reference>
<sequence>MTDGSFVWHPDQDDTYDGDRYGQQTLTAADFSAFNKNSGKSFTMTGDGGHLILRPGEGTAYWAGTNYQKGVTTQITIKGGMLEIQSQPGDPPRILSLGSNRIQYVKIDITGSFIINDTTIMASAPNDFIEDQSPAVTVDVRPGGLFRTSQSVATPDIELSATWDVNVYEQGSASIISNIIEFLGGRITLYGAPPLQGGPTSTPGISFEAVATSLNPGDRVAALQINNEDISCRADSISRLQAPTMSFESADIKVEDTASITISCDSISFGDDDVVFAIAPGAAVITFAGLGDDRNPFKFIGGPISLPKGLLNFLTETKGDNKGKLRFRGMGGSAFDHAYLVESGILTVNGDKDTHALTGWVTETENGVPYFTLYLKAGR</sequence>
<accession>A0A916S0R3</accession>
<proteinExistence type="predicted"/>
<gene>
    <name evidence="1" type="ORF">GCM10011491_03360</name>
</gene>
<evidence type="ECO:0000313" key="1">
    <source>
        <dbReference type="EMBL" id="GGA79463.1"/>
    </source>
</evidence>